<dbReference type="Proteomes" id="UP001283361">
    <property type="component" value="Unassembled WGS sequence"/>
</dbReference>
<keyword evidence="2" id="KW-1185">Reference proteome</keyword>
<evidence type="ECO:0000313" key="2">
    <source>
        <dbReference type="Proteomes" id="UP001283361"/>
    </source>
</evidence>
<accession>A0AAE1CIL8</accession>
<protein>
    <submittedName>
        <fullName evidence="1">Uncharacterized protein</fullName>
    </submittedName>
</protein>
<proteinExistence type="predicted"/>
<gene>
    <name evidence="1" type="ORF">RRG08_061871</name>
</gene>
<organism evidence="1 2">
    <name type="scientific">Elysia crispata</name>
    <name type="common">lettuce slug</name>
    <dbReference type="NCBI Taxonomy" id="231223"/>
    <lineage>
        <taxon>Eukaryota</taxon>
        <taxon>Metazoa</taxon>
        <taxon>Spiralia</taxon>
        <taxon>Lophotrochozoa</taxon>
        <taxon>Mollusca</taxon>
        <taxon>Gastropoda</taxon>
        <taxon>Heterobranchia</taxon>
        <taxon>Euthyneura</taxon>
        <taxon>Panpulmonata</taxon>
        <taxon>Sacoglossa</taxon>
        <taxon>Placobranchoidea</taxon>
        <taxon>Plakobranchidae</taxon>
        <taxon>Elysia</taxon>
    </lineage>
</organism>
<dbReference type="EMBL" id="JAWDGP010008055">
    <property type="protein sequence ID" value="KAK3696096.1"/>
    <property type="molecule type" value="Genomic_DNA"/>
</dbReference>
<dbReference type="AlphaFoldDB" id="A0AAE1CIL8"/>
<reference evidence="1" key="1">
    <citation type="journal article" date="2023" name="G3 (Bethesda)">
        <title>A reference genome for the long-term kleptoplast-retaining sea slug Elysia crispata morphotype clarki.</title>
        <authorList>
            <person name="Eastman K.E."/>
            <person name="Pendleton A.L."/>
            <person name="Shaikh M.A."/>
            <person name="Suttiyut T."/>
            <person name="Ogas R."/>
            <person name="Tomko P."/>
            <person name="Gavelis G."/>
            <person name="Widhalm J.R."/>
            <person name="Wisecaver J.H."/>
        </authorList>
    </citation>
    <scope>NUCLEOTIDE SEQUENCE</scope>
    <source>
        <strain evidence="1">ECLA1</strain>
    </source>
</reference>
<name>A0AAE1CIL8_9GAST</name>
<comment type="caution">
    <text evidence="1">The sequence shown here is derived from an EMBL/GenBank/DDBJ whole genome shotgun (WGS) entry which is preliminary data.</text>
</comment>
<evidence type="ECO:0000313" key="1">
    <source>
        <dbReference type="EMBL" id="KAK3696096.1"/>
    </source>
</evidence>
<sequence>MVHEKYRKWLLDSPDCLSISAVHLHQLTTPSFRCGFCELHLQTTLLCLGYIGVGWENRMFVQRLSSDRASHCHYVVGNAARCPSRRVALATRAWSLPQLRRRQHQR</sequence>